<dbReference type="Pfam" id="PF13193">
    <property type="entry name" value="AMP-binding_C"/>
    <property type="match status" value="1"/>
</dbReference>
<dbReference type="PROSITE" id="PS00012">
    <property type="entry name" value="PHOSPHOPANTETHEINE"/>
    <property type="match status" value="1"/>
</dbReference>
<dbReference type="PANTHER" id="PTHR45527">
    <property type="entry name" value="NONRIBOSOMAL PEPTIDE SYNTHETASE"/>
    <property type="match status" value="1"/>
</dbReference>
<dbReference type="Pfam" id="PF00501">
    <property type="entry name" value="AMP-binding"/>
    <property type="match status" value="1"/>
</dbReference>
<dbReference type="Gene3D" id="3.30.559.10">
    <property type="entry name" value="Chloramphenicol acetyltransferase-like domain"/>
    <property type="match status" value="2"/>
</dbReference>
<dbReference type="CDD" id="cd19531">
    <property type="entry name" value="LCL_NRPS-like"/>
    <property type="match status" value="1"/>
</dbReference>
<dbReference type="Gene3D" id="3.30.300.30">
    <property type="match status" value="1"/>
</dbReference>
<gene>
    <name evidence="5" type="ORF">DP939_14840</name>
</gene>
<organism evidence="5 6">
    <name type="scientific">Spongiactinospora rosea</name>
    <dbReference type="NCBI Taxonomy" id="2248750"/>
    <lineage>
        <taxon>Bacteria</taxon>
        <taxon>Bacillati</taxon>
        <taxon>Actinomycetota</taxon>
        <taxon>Actinomycetes</taxon>
        <taxon>Streptosporangiales</taxon>
        <taxon>Streptosporangiaceae</taxon>
        <taxon>Spongiactinospora</taxon>
    </lineage>
</organism>
<evidence type="ECO:0000313" key="5">
    <source>
        <dbReference type="EMBL" id="RBQ19215.1"/>
    </source>
</evidence>
<dbReference type="RefSeq" id="WP_113981275.1">
    <property type="nucleotide sequence ID" value="NZ_QMEY01000005.1"/>
</dbReference>
<feature type="domain" description="Carrier" evidence="4">
    <location>
        <begin position="971"/>
        <end position="1045"/>
    </location>
</feature>
<dbReference type="GO" id="GO:0031177">
    <property type="term" value="F:phosphopantetheine binding"/>
    <property type="evidence" value="ECO:0007669"/>
    <property type="project" value="InterPro"/>
</dbReference>
<comment type="caution">
    <text evidence="5">The sequence shown here is derived from an EMBL/GenBank/DDBJ whole genome shotgun (WGS) entry which is preliminary data.</text>
</comment>
<dbReference type="InterPro" id="IPR009081">
    <property type="entry name" value="PP-bd_ACP"/>
</dbReference>
<dbReference type="InterPro" id="IPR000873">
    <property type="entry name" value="AMP-dep_synth/lig_dom"/>
</dbReference>
<dbReference type="Proteomes" id="UP000253303">
    <property type="component" value="Unassembled WGS sequence"/>
</dbReference>
<dbReference type="InterPro" id="IPR001242">
    <property type="entry name" value="Condensation_dom"/>
</dbReference>
<reference evidence="5 6" key="1">
    <citation type="submission" date="2018-06" db="EMBL/GenBank/DDBJ databases">
        <title>Sphaerisporangium craniellae sp. nov., isolated from a marine sponge in the South China Sea.</title>
        <authorList>
            <person name="Li L."/>
        </authorList>
    </citation>
    <scope>NUCLEOTIDE SEQUENCE [LARGE SCALE GENOMIC DNA]</scope>
    <source>
        <strain evidence="5 6">LHW63015</strain>
    </source>
</reference>
<dbReference type="InterPro" id="IPR036736">
    <property type="entry name" value="ACP-like_sf"/>
</dbReference>
<dbReference type="PROSITE" id="PS50075">
    <property type="entry name" value="CARRIER"/>
    <property type="match status" value="1"/>
</dbReference>
<dbReference type="GO" id="GO:0005737">
    <property type="term" value="C:cytoplasm"/>
    <property type="evidence" value="ECO:0007669"/>
    <property type="project" value="TreeGrafter"/>
</dbReference>
<dbReference type="Gene3D" id="3.30.559.30">
    <property type="entry name" value="Nonribosomal peptide synthetase, condensation domain"/>
    <property type="match status" value="2"/>
</dbReference>
<dbReference type="SUPFAM" id="SSF56801">
    <property type="entry name" value="Acetyl-CoA synthetase-like"/>
    <property type="match status" value="1"/>
</dbReference>
<dbReference type="FunFam" id="3.40.50.12780:FF:000012">
    <property type="entry name" value="Non-ribosomal peptide synthetase"/>
    <property type="match status" value="1"/>
</dbReference>
<dbReference type="InterPro" id="IPR025110">
    <property type="entry name" value="AMP-bd_C"/>
</dbReference>
<keyword evidence="3" id="KW-0597">Phosphoprotein</keyword>
<dbReference type="SUPFAM" id="SSF52777">
    <property type="entry name" value="CoA-dependent acyltransferases"/>
    <property type="match status" value="4"/>
</dbReference>
<dbReference type="OrthoDB" id="3671989at2"/>
<keyword evidence="2" id="KW-0596">Phosphopantetheine</keyword>
<dbReference type="InterPro" id="IPR020806">
    <property type="entry name" value="PKS_PP-bd"/>
</dbReference>
<dbReference type="FunFam" id="2.30.38.10:FF:000001">
    <property type="entry name" value="Non-ribosomal peptide synthetase PvdI"/>
    <property type="match status" value="1"/>
</dbReference>
<evidence type="ECO:0000256" key="2">
    <source>
        <dbReference type="ARBA" id="ARBA00022450"/>
    </source>
</evidence>
<dbReference type="FunFam" id="3.40.50.980:FF:000001">
    <property type="entry name" value="Non-ribosomal peptide synthetase"/>
    <property type="match status" value="1"/>
</dbReference>
<dbReference type="GO" id="GO:0043041">
    <property type="term" value="P:amino acid activation for nonribosomal peptide biosynthetic process"/>
    <property type="evidence" value="ECO:0007669"/>
    <property type="project" value="TreeGrafter"/>
</dbReference>
<dbReference type="Gene3D" id="1.10.1200.10">
    <property type="entry name" value="ACP-like"/>
    <property type="match status" value="1"/>
</dbReference>
<dbReference type="InterPro" id="IPR006162">
    <property type="entry name" value="Ppantetheine_attach_site"/>
</dbReference>
<accession>A0A366LZ51</accession>
<evidence type="ECO:0000259" key="4">
    <source>
        <dbReference type="PROSITE" id="PS50075"/>
    </source>
</evidence>
<name>A0A366LZ51_9ACTN</name>
<dbReference type="NCBIfam" id="TIGR01733">
    <property type="entry name" value="AA-adenyl-dom"/>
    <property type="match status" value="1"/>
</dbReference>
<evidence type="ECO:0000256" key="1">
    <source>
        <dbReference type="ARBA" id="ARBA00001957"/>
    </source>
</evidence>
<comment type="cofactor">
    <cofactor evidence="1">
        <name>pantetheine 4'-phosphate</name>
        <dbReference type="ChEBI" id="CHEBI:47942"/>
    </cofactor>
</comment>
<evidence type="ECO:0000313" key="6">
    <source>
        <dbReference type="Proteomes" id="UP000253303"/>
    </source>
</evidence>
<dbReference type="FunFam" id="1.10.1200.10:FF:000005">
    <property type="entry name" value="Nonribosomal peptide synthetase 1"/>
    <property type="match status" value="1"/>
</dbReference>
<dbReference type="GO" id="GO:0044550">
    <property type="term" value="P:secondary metabolite biosynthetic process"/>
    <property type="evidence" value="ECO:0007669"/>
    <property type="project" value="TreeGrafter"/>
</dbReference>
<dbReference type="Gene3D" id="3.40.50.980">
    <property type="match status" value="2"/>
</dbReference>
<dbReference type="Gene3D" id="2.30.38.10">
    <property type="entry name" value="Luciferase, Domain 3"/>
    <property type="match status" value="1"/>
</dbReference>
<dbReference type="InterPro" id="IPR023213">
    <property type="entry name" value="CAT-like_dom_sf"/>
</dbReference>
<dbReference type="SUPFAM" id="SSF47336">
    <property type="entry name" value="ACP-like"/>
    <property type="match status" value="1"/>
</dbReference>
<dbReference type="GO" id="GO:0003824">
    <property type="term" value="F:catalytic activity"/>
    <property type="evidence" value="ECO:0007669"/>
    <property type="project" value="InterPro"/>
</dbReference>
<dbReference type="Pfam" id="PF00550">
    <property type="entry name" value="PP-binding"/>
    <property type="match status" value="1"/>
</dbReference>
<dbReference type="PANTHER" id="PTHR45527:SF1">
    <property type="entry name" value="FATTY ACID SYNTHASE"/>
    <property type="match status" value="1"/>
</dbReference>
<dbReference type="InterPro" id="IPR045851">
    <property type="entry name" value="AMP-bd_C_sf"/>
</dbReference>
<dbReference type="SMART" id="SM00823">
    <property type="entry name" value="PKS_PP"/>
    <property type="match status" value="1"/>
</dbReference>
<sequence length="1490" mass="160037">MKRVVQAGPAQERMWLTQQFDPANRAYHESLALDLRGRFDLAALRLALQDVVSRHEALRCGFRQRDDGELVQVVHPYVPVRPSVVDLTSAPGRVAAEIEAAIGEPFALAHAPLLRCVVLRLGDEHHVLLLVLHHIVCDEGSWVVLLDELFGAYAARLAGGEPRLPPVSCQYPGHAEQERRRLRDGEAGPSMDYWLRELEGDPPAHPLPQSVPPGGAGPAGEERAELPAGLYERVRALSRDRRLTPFVVLSAAFGYLLHRHGGLEEFVVGTPVTTRLRPGAFRAVGPFVNTCLLRMDLRGGPSVGEYLERCRATVVGMLDHRDLPFETLVARRRRGSGSHAATPFQIMFNVGSGATVPERIDHLSLDVSLLPAHAGHAKFPLSLLVDPAGGRPSVVAEYDTTAFSRATVRSLLSHYAAAIEGMLAEPGTPLAAVEILGADEKDTLEAWGQGPLCPVPSDVTLPALLERRAADRPDAPAVCLLDRHLTHGELNRRSNRLARHLRQAGAGPEYLVGVLGARTPQTLVALLGVLKSGAAYLPMDHDHPPERLRHMIRDSGARLMLTGHDIDGGHIAHDPALFGPARVICLDCAAGDIAAQPDGPLGHRPAPEDLAYVMYTSGTTGEPNGVMVEHRALLNHAYAMIDAFGLSADDRVLQFSALGFDVATEEIFPTWLAGGRVEIAPNRVVSVPDLTAHLRRTGVTVANLPTAYWTHWAAERRRMGTALPPSLRMVVVGGSAVPAAALRDWDGPDAERVQVVNAYGVTEATITSTVEHVTGGADGYGATVPIGRPVGGTVARVLDGAMRPVPVGVPGELWLGGAGVARGYAGRPALTAARFVADPAGPPGARLYRTGDLVRWLPGGRLEFLGRADDQLDIRGHRVEPVEVSAVLAGHPGIAEAAVGLRDGRLVAWVVTTGNAPGLPGELRDRLARRLPDHMIPSAWVAVPALPLSANGKIDHARLPSPGTAPESARTASGPVERRLTAIWERVLGRSPIAPHDDFFALGGDSLSSLGIVAQAREHGLRLSPQDVLSRPTIAELSAAVTLDPAGPPPDEDPPDDSPVPLTPIQHRFFGLDNPAPQHWDQVIVYEVDRRIDIGLLERAAIEVIDRHDALRLRFTRTQDGWRQTIGRRGESAQPLVHPIDLTEVPPAGRMDALDAHAARLQAGRGLAEGPLLFILYGVTPPGQPDLLLLSVHHLAVDGPSTAMLREELFSAYDLPATGRAASPPPVPVSYATWARWLAGHARDPAVLGDRGFWTAQVASGAYLPPPDHVLGPADEGSAATTGFRIDAPTTDALRAAFAGRVHEALLTALALALGDRIGAPGELVVDLFDHGRRPADPRMDVSRTIGWFSSVFPLRVPIAPDADPARAVREIGSRWRAVPHAGLSYGLLRHCHPDGPLVPPSPAQVSFNYLGSVEGTPRAMPLRQAPERRMKVRDDRALRPWALSFHAAVVEGRLGVRLVYSRRLHRPETVAALCERYRAAVSALLKAPG</sequence>
<proteinExistence type="predicted"/>
<protein>
    <recommendedName>
        <fullName evidence="4">Carrier domain-containing protein</fullName>
    </recommendedName>
</protein>
<dbReference type="InterPro" id="IPR010071">
    <property type="entry name" value="AA_adenyl_dom"/>
</dbReference>
<dbReference type="GO" id="GO:0008610">
    <property type="term" value="P:lipid biosynthetic process"/>
    <property type="evidence" value="ECO:0007669"/>
    <property type="project" value="UniProtKB-ARBA"/>
</dbReference>
<keyword evidence="6" id="KW-1185">Reference proteome</keyword>
<dbReference type="Pfam" id="PF00668">
    <property type="entry name" value="Condensation"/>
    <property type="match status" value="2"/>
</dbReference>
<dbReference type="CDD" id="cd05930">
    <property type="entry name" value="A_NRPS"/>
    <property type="match status" value="1"/>
</dbReference>
<dbReference type="EMBL" id="QMEY01000005">
    <property type="protein sequence ID" value="RBQ19215.1"/>
    <property type="molecule type" value="Genomic_DNA"/>
</dbReference>
<evidence type="ECO:0000256" key="3">
    <source>
        <dbReference type="ARBA" id="ARBA00022553"/>
    </source>
</evidence>